<evidence type="ECO:0000313" key="2">
    <source>
        <dbReference type="EMBL" id="BAE82678.1"/>
    </source>
</evidence>
<dbReference type="EMBL" id="AP008230">
    <property type="protein sequence ID" value="BAE82678.1"/>
    <property type="molecule type" value="Genomic_DNA"/>
</dbReference>
<organism evidence="2 3">
    <name type="scientific">Desulfitobacterium hafniense (strain Y51)</name>
    <dbReference type="NCBI Taxonomy" id="138119"/>
    <lineage>
        <taxon>Bacteria</taxon>
        <taxon>Bacillati</taxon>
        <taxon>Bacillota</taxon>
        <taxon>Clostridia</taxon>
        <taxon>Eubacteriales</taxon>
        <taxon>Desulfitobacteriaceae</taxon>
        <taxon>Desulfitobacterium</taxon>
    </lineage>
</organism>
<proteinExistence type="predicted"/>
<keyword evidence="3" id="KW-1185">Reference proteome</keyword>
<dbReference type="PANTHER" id="PTHR34227">
    <property type="entry name" value="CHAPERONE PROTEIN YCDY"/>
    <property type="match status" value="1"/>
</dbReference>
<dbReference type="KEGG" id="dsy:DSY0889"/>
<dbReference type="InterPro" id="IPR020945">
    <property type="entry name" value="DMSO/NO3_reduct_chaperone"/>
</dbReference>
<dbReference type="Pfam" id="PF02613">
    <property type="entry name" value="Nitrate_red_del"/>
    <property type="match status" value="1"/>
</dbReference>
<sequence>MQNTNESAAKEIEIQHVIAASDMYQLLSRFLHLPTEEISIGILGGSLAEDVREIFEELGVDNSRTREIQSRLRALQEETSGKSDYLSALRQEYTRLFTHPRNPVIDIYETYFLFQPEEGGQDKPALFISPAALDAERRYKQAGLTRAKEFNEPGDHMATELEFMAYLYLQLAKALLEDNPEGIFQRKEQIKEFTEIHLQKWAREFFNRCTADSQMEVYQIYGLIGSTFLNKMLGR</sequence>
<dbReference type="Proteomes" id="UP000001946">
    <property type="component" value="Chromosome"/>
</dbReference>
<dbReference type="eggNOG" id="COG3381">
    <property type="taxonomic scope" value="Bacteria"/>
</dbReference>
<dbReference type="STRING" id="138119.DSY0889"/>
<accession>Q24Z64</accession>
<protein>
    <submittedName>
        <fullName evidence="2">Uncharacterized component of anaerobic dehydrogenase</fullName>
    </submittedName>
</protein>
<keyword evidence="1" id="KW-0143">Chaperone</keyword>
<evidence type="ECO:0000256" key="1">
    <source>
        <dbReference type="ARBA" id="ARBA00023186"/>
    </source>
</evidence>
<name>Q24Z64_DESHY</name>
<reference evidence="2 3" key="1">
    <citation type="journal article" date="2006" name="J. Bacteriol.">
        <title>Complete genome sequence of the dehalorespiring bacterium Desulfitobacterium hafniense Y51 and comparison with Dehalococcoides ethenogenes 195.</title>
        <authorList>
            <person name="Nonaka H."/>
            <person name="Keresztes G."/>
            <person name="Shinoda Y."/>
            <person name="Ikenaga Y."/>
            <person name="Abe M."/>
            <person name="Naito K."/>
            <person name="Inatomi K."/>
            <person name="Furukawa K."/>
            <person name="Inui M."/>
            <person name="Yukawa H."/>
        </authorList>
    </citation>
    <scope>NUCLEOTIDE SEQUENCE [LARGE SCALE GENOMIC DNA]</scope>
    <source>
        <strain evidence="2 3">Y51</strain>
    </source>
</reference>
<dbReference type="HOGENOM" id="CLU_077650_1_0_9"/>
<dbReference type="SUPFAM" id="SSF89155">
    <property type="entry name" value="TorD-like"/>
    <property type="match status" value="1"/>
</dbReference>
<gene>
    <name evidence="2" type="ordered locus">DSY0889</name>
</gene>
<dbReference type="AlphaFoldDB" id="Q24Z64"/>
<dbReference type="InterPro" id="IPR036411">
    <property type="entry name" value="TorD-like_sf"/>
</dbReference>
<dbReference type="PANTHER" id="PTHR34227:SF1">
    <property type="entry name" value="DIMETHYL SULFOXIDE REDUCTASE CHAPERONE-RELATED"/>
    <property type="match status" value="1"/>
</dbReference>
<dbReference type="RefSeq" id="WP_011459408.1">
    <property type="nucleotide sequence ID" value="NC_007907.1"/>
</dbReference>
<dbReference type="Gene3D" id="1.10.3480.10">
    <property type="entry name" value="TorD-like"/>
    <property type="match status" value="1"/>
</dbReference>
<dbReference type="InterPro" id="IPR050289">
    <property type="entry name" value="TorD/DmsD_chaperones"/>
</dbReference>
<evidence type="ECO:0000313" key="3">
    <source>
        <dbReference type="Proteomes" id="UP000001946"/>
    </source>
</evidence>